<dbReference type="AlphaFoldDB" id="A0A0H5Q5B0"/>
<dbReference type="EMBL" id="LN853761">
    <property type="protein sequence ID" value="CRY96635.1"/>
    <property type="molecule type" value="Genomic_DNA"/>
</dbReference>
<reference evidence="1" key="2">
    <citation type="submission" date="2015-07" db="EMBL/GenBank/DDBJ databases">
        <title>Plasmids, circular viruses and viroids from rat gut.</title>
        <authorList>
            <person name="Jorgensen T.J."/>
            <person name="Hansen M.A."/>
            <person name="Xu Z."/>
            <person name="Tabak M.A."/>
            <person name="Sorensen S.J."/>
            <person name="Hansen L.H."/>
        </authorList>
    </citation>
    <scope>NUCLEOTIDE SEQUENCE</scope>
    <source>
        <strain evidence="1">RGFK1187</strain>
    </source>
</reference>
<reference evidence="1" key="1">
    <citation type="submission" date="2015-06" db="EMBL/GenBank/DDBJ databases">
        <authorList>
            <person name="Joergensen T."/>
        </authorList>
    </citation>
    <scope>NUCLEOTIDE SEQUENCE</scope>
    <source>
        <strain evidence="1">RGFK1187</strain>
    </source>
</reference>
<accession>A0A0H5Q5B0</accession>
<protein>
    <submittedName>
        <fullName evidence="1">Uncharacterized protein</fullName>
    </submittedName>
</protein>
<name>A0A0H5Q5B0_9ZZZZ</name>
<organism evidence="1">
    <name type="scientific">uncultured prokaryote</name>
    <dbReference type="NCBI Taxonomy" id="198431"/>
    <lineage>
        <taxon>unclassified sequences</taxon>
        <taxon>environmental samples</taxon>
    </lineage>
</organism>
<sequence>MANHLTGVKHSQYRQVRFTVTQELNGTLSYRAYAKGLDQGWQERHCIAAGRVEYSEPILSIEDALRAVMATVREQFLPGIG</sequence>
<proteinExistence type="predicted"/>
<evidence type="ECO:0000313" key="1">
    <source>
        <dbReference type="EMBL" id="CRY96635.1"/>
    </source>
</evidence>